<comment type="domain">
    <text evidence="8">The N-terminal region contains the highly conserved SGGXDS motif, predicted to be a P-loop motif involved in ATP binding.</text>
</comment>
<evidence type="ECO:0000313" key="10">
    <source>
        <dbReference type="EMBL" id="MBO8434736.1"/>
    </source>
</evidence>
<protein>
    <recommendedName>
        <fullName evidence="8">tRNA(Ile)-lysidine synthase</fullName>
        <ecNumber evidence="8">6.3.4.19</ecNumber>
    </recommendedName>
    <alternativeName>
        <fullName evidence="8">tRNA(Ile)-2-lysyl-cytidine synthase</fullName>
    </alternativeName>
    <alternativeName>
        <fullName evidence="8">tRNA(Ile)-lysidine synthetase</fullName>
    </alternativeName>
</protein>
<dbReference type="GO" id="GO:0032267">
    <property type="term" value="F:tRNA(Ile)-lysidine synthase activity"/>
    <property type="evidence" value="ECO:0007669"/>
    <property type="project" value="UniProtKB-EC"/>
</dbReference>
<reference evidence="10" key="2">
    <citation type="journal article" date="2021" name="PeerJ">
        <title>Extensive microbial diversity within the chicken gut microbiome revealed by metagenomics and culture.</title>
        <authorList>
            <person name="Gilroy R."/>
            <person name="Ravi A."/>
            <person name="Getino M."/>
            <person name="Pursley I."/>
            <person name="Horton D.L."/>
            <person name="Alikhan N.F."/>
            <person name="Baker D."/>
            <person name="Gharbi K."/>
            <person name="Hall N."/>
            <person name="Watson M."/>
            <person name="Adriaenssens E.M."/>
            <person name="Foster-Nyarko E."/>
            <person name="Jarju S."/>
            <person name="Secka A."/>
            <person name="Antonio M."/>
            <person name="Oren A."/>
            <person name="Chaudhuri R.R."/>
            <person name="La Ragione R."/>
            <person name="Hildebrand F."/>
            <person name="Pallen M.J."/>
        </authorList>
    </citation>
    <scope>NUCLEOTIDE SEQUENCE</scope>
    <source>
        <strain evidence="10">F6-4510</strain>
    </source>
</reference>
<dbReference type="CDD" id="cd01992">
    <property type="entry name" value="TilS_N"/>
    <property type="match status" value="1"/>
</dbReference>
<reference evidence="10" key="1">
    <citation type="submission" date="2020-10" db="EMBL/GenBank/DDBJ databases">
        <authorList>
            <person name="Gilroy R."/>
        </authorList>
    </citation>
    <scope>NUCLEOTIDE SEQUENCE</scope>
    <source>
        <strain evidence="10">F6-4510</strain>
    </source>
</reference>
<dbReference type="GO" id="GO:0005524">
    <property type="term" value="F:ATP binding"/>
    <property type="evidence" value="ECO:0007669"/>
    <property type="project" value="UniProtKB-UniRule"/>
</dbReference>
<name>A0A9D9H352_9FIRM</name>
<dbReference type="Proteomes" id="UP000823611">
    <property type="component" value="Unassembled WGS sequence"/>
</dbReference>
<comment type="catalytic activity">
    <reaction evidence="7 8">
        <text>cytidine(34) in tRNA(Ile2) + L-lysine + ATP = lysidine(34) in tRNA(Ile2) + AMP + diphosphate + H(+)</text>
        <dbReference type="Rhea" id="RHEA:43744"/>
        <dbReference type="Rhea" id="RHEA-COMP:10625"/>
        <dbReference type="Rhea" id="RHEA-COMP:10670"/>
        <dbReference type="ChEBI" id="CHEBI:15378"/>
        <dbReference type="ChEBI" id="CHEBI:30616"/>
        <dbReference type="ChEBI" id="CHEBI:32551"/>
        <dbReference type="ChEBI" id="CHEBI:33019"/>
        <dbReference type="ChEBI" id="CHEBI:82748"/>
        <dbReference type="ChEBI" id="CHEBI:83665"/>
        <dbReference type="ChEBI" id="CHEBI:456215"/>
        <dbReference type="EC" id="6.3.4.19"/>
    </reaction>
</comment>
<evidence type="ECO:0000256" key="6">
    <source>
        <dbReference type="ARBA" id="ARBA00022840"/>
    </source>
</evidence>
<comment type="caution">
    <text evidence="10">The sequence shown here is derived from an EMBL/GenBank/DDBJ whole genome shotgun (WGS) entry which is preliminary data.</text>
</comment>
<dbReference type="PANTHER" id="PTHR43033">
    <property type="entry name" value="TRNA(ILE)-LYSIDINE SYNTHASE-RELATED"/>
    <property type="match status" value="1"/>
</dbReference>
<feature type="domain" description="Lysidine-tRNA(Ile) synthetase C-terminal" evidence="9">
    <location>
        <begin position="367"/>
        <end position="437"/>
    </location>
</feature>
<keyword evidence="5 8" id="KW-0547">Nucleotide-binding</keyword>
<evidence type="ECO:0000256" key="2">
    <source>
        <dbReference type="ARBA" id="ARBA00022490"/>
    </source>
</evidence>
<dbReference type="InterPro" id="IPR012094">
    <property type="entry name" value="tRNA_Ile_lys_synt"/>
</dbReference>
<sequence>MLEKGDTVVVGISGGADSCALLHFLCFLREKYDLKILAVHVNHCIRGEEADMDEKFVEDFCRSLSVPCKSVSYDIKKKAKEWKLTEEEAGREARYKEFQLLAKEHNGKIAVAHNMNDQAETIIMRLCRGSGMKGLGGIAPVRGNIIRPLIECSRDSIEKYCKKNGIEYRTDSTNHMDIYTRNKIRLNILPLLKEINENAVENMARTSAIIYDEEEYMESVTEKEYKSCLISSNKNEVSFSIEKLSNLHTVIKRRVLRRGIRDIKKDIKDITHKNIDDIVDIMTKGTGKKINLPMGIICETEYEKLKIYISNVEKKCNYRYSLVPERKIYIKELDKYVMISLNRQKKEFGLFNVCTKVFDYDKIRNDVYLRTRQQGDYITLKNGRKKVKDIFIDCKVPSKERDIFPILATDDKVISLVGLRDCVEFYITEDTKSRLYFYIWEEKEK</sequence>
<evidence type="ECO:0000256" key="4">
    <source>
        <dbReference type="ARBA" id="ARBA00022694"/>
    </source>
</evidence>
<dbReference type="Pfam" id="PF01171">
    <property type="entry name" value="ATP_bind_3"/>
    <property type="match status" value="1"/>
</dbReference>
<dbReference type="PANTHER" id="PTHR43033:SF1">
    <property type="entry name" value="TRNA(ILE)-LYSIDINE SYNTHASE-RELATED"/>
    <property type="match status" value="1"/>
</dbReference>
<dbReference type="InterPro" id="IPR014729">
    <property type="entry name" value="Rossmann-like_a/b/a_fold"/>
</dbReference>
<dbReference type="GO" id="GO:0006400">
    <property type="term" value="P:tRNA modification"/>
    <property type="evidence" value="ECO:0007669"/>
    <property type="project" value="UniProtKB-UniRule"/>
</dbReference>
<dbReference type="GO" id="GO:0005737">
    <property type="term" value="C:cytoplasm"/>
    <property type="evidence" value="ECO:0007669"/>
    <property type="project" value="UniProtKB-SubCell"/>
</dbReference>
<keyword evidence="2 8" id="KW-0963">Cytoplasm</keyword>
<keyword evidence="3 8" id="KW-0436">Ligase</keyword>
<dbReference type="Pfam" id="PF11734">
    <property type="entry name" value="TilS_C"/>
    <property type="match status" value="1"/>
</dbReference>
<evidence type="ECO:0000256" key="5">
    <source>
        <dbReference type="ARBA" id="ARBA00022741"/>
    </source>
</evidence>
<dbReference type="NCBIfam" id="TIGR02433">
    <property type="entry name" value="lysidine_TilS_C"/>
    <property type="match status" value="1"/>
</dbReference>
<dbReference type="AlphaFoldDB" id="A0A9D9H352"/>
<feature type="binding site" evidence="8">
    <location>
        <begin position="13"/>
        <end position="18"/>
    </location>
    <ligand>
        <name>ATP</name>
        <dbReference type="ChEBI" id="CHEBI:30616"/>
    </ligand>
</feature>
<dbReference type="Gene3D" id="3.40.50.620">
    <property type="entry name" value="HUPs"/>
    <property type="match status" value="1"/>
</dbReference>
<dbReference type="SUPFAM" id="SSF82829">
    <property type="entry name" value="MesJ substrate recognition domain-like"/>
    <property type="match status" value="1"/>
</dbReference>
<evidence type="ECO:0000256" key="1">
    <source>
        <dbReference type="ARBA" id="ARBA00004496"/>
    </source>
</evidence>
<dbReference type="SUPFAM" id="SSF56037">
    <property type="entry name" value="PheT/TilS domain"/>
    <property type="match status" value="1"/>
</dbReference>
<dbReference type="HAMAP" id="MF_01161">
    <property type="entry name" value="tRNA_Ile_lys_synt"/>
    <property type="match status" value="1"/>
</dbReference>
<organism evidence="10 11">
    <name type="scientific">Candidatus Fimicola merdigallinarum</name>
    <dbReference type="NCBI Taxonomy" id="2840819"/>
    <lineage>
        <taxon>Bacteria</taxon>
        <taxon>Bacillati</taxon>
        <taxon>Bacillota</taxon>
        <taxon>Clostridia</taxon>
        <taxon>Lachnospirales</taxon>
        <taxon>Lachnospiraceae</taxon>
        <taxon>Lachnospiraceae incertae sedis</taxon>
        <taxon>Candidatus Fimicola</taxon>
    </lineage>
</organism>
<dbReference type="SUPFAM" id="SSF52402">
    <property type="entry name" value="Adenine nucleotide alpha hydrolases-like"/>
    <property type="match status" value="1"/>
</dbReference>
<dbReference type="InterPro" id="IPR011063">
    <property type="entry name" value="TilS/TtcA_N"/>
</dbReference>
<dbReference type="SMART" id="SM00977">
    <property type="entry name" value="TilS_C"/>
    <property type="match status" value="1"/>
</dbReference>
<evidence type="ECO:0000256" key="7">
    <source>
        <dbReference type="ARBA" id="ARBA00048539"/>
    </source>
</evidence>
<comment type="similarity">
    <text evidence="8">Belongs to the tRNA(Ile)-lysidine synthase family.</text>
</comment>
<accession>A0A9D9H352</accession>
<dbReference type="InterPro" id="IPR012795">
    <property type="entry name" value="tRNA_Ile_lys_synt_N"/>
</dbReference>
<evidence type="ECO:0000256" key="3">
    <source>
        <dbReference type="ARBA" id="ARBA00022598"/>
    </source>
</evidence>
<proteinExistence type="inferred from homology"/>
<dbReference type="Gene3D" id="1.20.59.20">
    <property type="match status" value="1"/>
</dbReference>
<comment type="subcellular location">
    <subcellularLocation>
        <location evidence="1 8">Cytoplasm</location>
    </subcellularLocation>
</comment>
<comment type="function">
    <text evidence="8">Ligates lysine onto the cytidine present at position 34 of the AUA codon-specific tRNA(Ile) that contains the anticodon CAU, in an ATP-dependent manner. Cytidine is converted to lysidine, thus changing the amino acid specificity of the tRNA from methionine to isoleucine.</text>
</comment>
<keyword evidence="4 8" id="KW-0819">tRNA processing</keyword>
<gene>
    <name evidence="8 10" type="primary">tilS</name>
    <name evidence="10" type="ORF">IAC55_05380</name>
</gene>
<evidence type="ECO:0000259" key="9">
    <source>
        <dbReference type="SMART" id="SM00977"/>
    </source>
</evidence>
<dbReference type="InterPro" id="IPR012796">
    <property type="entry name" value="Lysidine-tRNA-synth_C"/>
</dbReference>
<dbReference type="NCBIfam" id="TIGR02432">
    <property type="entry name" value="lysidine_TilS_N"/>
    <property type="match status" value="1"/>
</dbReference>
<evidence type="ECO:0000256" key="8">
    <source>
        <dbReference type="HAMAP-Rule" id="MF_01161"/>
    </source>
</evidence>
<dbReference type="EMBL" id="JADIMX010000104">
    <property type="protein sequence ID" value="MBO8434736.1"/>
    <property type="molecule type" value="Genomic_DNA"/>
</dbReference>
<dbReference type="EC" id="6.3.4.19" evidence="8"/>
<keyword evidence="6 8" id="KW-0067">ATP-binding</keyword>
<evidence type="ECO:0000313" key="11">
    <source>
        <dbReference type="Proteomes" id="UP000823611"/>
    </source>
</evidence>